<dbReference type="GeneID" id="113215457"/>
<keyword evidence="1" id="KW-1185">Reference proteome</keyword>
<dbReference type="SUPFAM" id="SSF52047">
    <property type="entry name" value="RNI-like"/>
    <property type="match status" value="1"/>
</dbReference>
<organism evidence="1 2">
    <name type="scientific">Frankliniella occidentalis</name>
    <name type="common">Western flower thrips</name>
    <name type="synonym">Euthrips occidentalis</name>
    <dbReference type="NCBI Taxonomy" id="133901"/>
    <lineage>
        <taxon>Eukaryota</taxon>
        <taxon>Metazoa</taxon>
        <taxon>Ecdysozoa</taxon>
        <taxon>Arthropoda</taxon>
        <taxon>Hexapoda</taxon>
        <taxon>Insecta</taxon>
        <taxon>Pterygota</taxon>
        <taxon>Neoptera</taxon>
        <taxon>Paraneoptera</taxon>
        <taxon>Thysanoptera</taxon>
        <taxon>Terebrantia</taxon>
        <taxon>Thripoidea</taxon>
        <taxon>Thripidae</taxon>
        <taxon>Frankliniella</taxon>
    </lineage>
</organism>
<dbReference type="Proteomes" id="UP000504606">
    <property type="component" value="Unplaced"/>
</dbReference>
<sequence length="268" mass="30223">MASICITELSPAVKFRSWHEISSGELLWGQIDIEFSQSDKKSQKLFRAALRRAPTLRTIDLSDNYSGLSENGGVWRALKNGVTDVRGLIGLRERTTDKNYILKLLVKYGPHLRRLALTLGPGASDYVAKLSSGATVRVFSLISQMPQLRRLVISDETLRMDMYSGDFRQGLPQLRHVGFCGFPEQPWTSDQENVMILDILKNRKEFLKTIDLVWTNHGEEVNSMFPDVAALMKQLESTLGPVIRNVCPKLRTFTVGEFNSSDSIVMKT</sequence>
<dbReference type="KEGG" id="foc:113215457"/>
<reference evidence="2" key="1">
    <citation type="submission" date="2025-08" db="UniProtKB">
        <authorList>
            <consortium name="RefSeq"/>
        </authorList>
    </citation>
    <scope>IDENTIFICATION</scope>
    <source>
        <tissue evidence="2">Whole organism</tissue>
    </source>
</reference>
<dbReference type="AlphaFoldDB" id="A0A9C6U9I7"/>
<proteinExistence type="predicted"/>
<evidence type="ECO:0000313" key="2">
    <source>
        <dbReference type="RefSeq" id="XP_052125919.1"/>
    </source>
</evidence>
<name>A0A9C6U9I7_FRAOC</name>
<accession>A0A9C6U9I7</accession>
<gene>
    <name evidence="2" type="primary">LOC113215457</name>
</gene>
<evidence type="ECO:0000313" key="1">
    <source>
        <dbReference type="Proteomes" id="UP000504606"/>
    </source>
</evidence>
<dbReference type="RefSeq" id="XP_052125919.1">
    <property type="nucleotide sequence ID" value="XM_052269959.1"/>
</dbReference>
<protein>
    <submittedName>
        <fullName evidence="2">Uncharacterized protein LOC113215457</fullName>
    </submittedName>
</protein>